<evidence type="ECO:0000313" key="1">
    <source>
        <dbReference type="EMBL" id="RPJ68023.1"/>
    </source>
</evidence>
<protein>
    <submittedName>
        <fullName evidence="1">Uncharacterized protein</fullName>
    </submittedName>
</protein>
<gene>
    <name evidence="1" type="ORF">DRW07_01000</name>
</gene>
<sequence length="283" mass="32592">MCCVIVMTRVVLTLLCVILPFQLKAERYIFFGVGEETYEIQLLKMALEVEAENDVTLDMFNGHIPKYRAFQIMDKGEGIDIVIGGATKERTAVSQPVHFPIFKGLYGLRLNLINKHSPDILKNIRHIDQLKTLIAGQFHTWSDTKILRHNGLTVASGSDVNGLYEMLHKGRYDFFPRSALEIQWDLSQHQNLDLIIDPHIVILYPKAHYYYVQKGNDALAKKISKGLETLLKRGEYDRLFNRHFGQLLQSLTLNNRHVLHLDNPSLPDGTPLDRPELWYSLKR</sequence>
<comment type="caution">
    <text evidence="1">The sequence shown here is derived from an EMBL/GenBank/DDBJ whole genome shotgun (WGS) entry which is preliminary data.</text>
</comment>
<accession>A0A3N5Y4G7</accession>
<organism evidence="1 2">
    <name type="scientific">Alteromonas sediminis</name>
    <dbReference type="NCBI Taxonomy" id="2259342"/>
    <lineage>
        <taxon>Bacteria</taxon>
        <taxon>Pseudomonadati</taxon>
        <taxon>Pseudomonadota</taxon>
        <taxon>Gammaproteobacteria</taxon>
        <taxon>Alteromonadales</taxon>
        <taxon>Alteromonadaceae</taxon>
        <taxon>Alteromonas/Salinimonas group</taxon>
        <taxon>Alteromonas</taxon>
    </lineage>
</organism>
<dbReference type="SUPFAM" id="SSF53850">
    <property type="entry name" value="Periplasmic binding protein-like II"/>
    <property type="match status" value="1"/>
</dbReference>
<evidence type="ECO:0000313" key="2">
    <source>
        <dbReference type="Proteomes" id="UP000275281"/>
    </source>
</evidence>
<dbReference type="OrthoDB" id="547680at2"/>
<dbReference type="Gene3D" id="3.40.190.10">
    <property type="entry name" value="Periplasmic binding protein-like II"/>
    <property type="match status" value="2"/>
</dbReference>
<dbReference type="AlphaFoldDB" id="A0A3N5Y4G7"/>
<dbReference type="Proteomes" id="UP000275281">
    <property type="component" value="Unassembled WGS sequence"/>
</dbReference>
<name>A0A3N5Y4G7_9ALTE</name>
<dbReference type="EMBL" id="RPOK01000001">
    <property type="protein sequence ID" value="RPJ68023.1"/>
    <property type="molecule type" value="Genomic_DNA"/>
</dbReference>
<proteinExistence type="predicted"/>
<keyword evidence="2" id="KW-1185">Reference proteome</keyword>
<reference evidence="1 2" key="1">
    <citation type="submission" date="2018-11" db="EMBL/GenBank/DDBJ databases">
        <authorList>
            <person name="Ye M.-Q."/>
            <person name="Du Z.-J."/>
        </authorList>
    </citation>
    <scope>NUCLEOTIDE SEQUENCE [LARGE SCALE GENOMIC DNA]</scope>
    <source>
        <strain evidence="1 2">U0105</strain>
    </source>
</reference>